<protein>
    <recommendedName>
        <fullName evidence="4">Dehydrogenase/reductase SDR family member 4</fullName>
    </recommendedName>
</protein>
<organism evidence="2 3">
    <name type="scientific">Zophobas morio</name>
    <dbReference type="NCBI Taxonomy" id="2755281"/>
    <lineage>
        <taxon>Eukaryota</taxon>
        <taxon>Metazoa</taxon>
        <taxon>Ecdysozoa</taxon>
        <taxon>Arthropoda</taxon>
        <taxon>Hexapoda</taxon>
        <taxon>Insecta</taxon>
        <taxon>Pterygota</taxon>
        <taxon>Neoptera</taxon>
        <taxon>Endopterygota</taxon>
        <taxon>Coleoptera</taxon>
        <taxon>Polyphaga</taxon>
        <taxon>Cucujiformia</taxon>
        <taxon>Tenebrionidae</taxon>
        <taxon>Zophobas</taxon>
    </lineage>
</organism>
<dbReference type="Pfam" id="PF13561">
    <property type="entry name" value="adh_short_C2"/>
    <property type="match status" value="1"/>
</dbReference>
<evidence type="ECO:0000313" key="3">
    <source>
        <dbReference type="Proteomes" id="UP001168821"/>
    </source>
</evidence>
<dbReference type="PRINTS" id="PR00081">
    <property type="entry name" value="GDHRDH"/>
</dbReference>
<accession>A0AA38IVT6</accession>
<dbReference type="InterPro" id="IPR002347">
    <property type="entry name" value="SDR_fam"/>
</dbReference>
<dbReference type="FunFam" id="3.40.50.720:FF:000084">
    <property type="entry name" value="Short-chain dehydrogenase reductase"/>
    <property type="match status" value="1"/>
</dbReference>
<sequence>MSASTTRIARLGGKVAIVTASTDGIGYAIARRLAQEGAKVVVSSRKQNNVESAVTKLKSEGLDVTGLVCHVGNADHRQKLFDAAKQLGGLDILVSNAAVNPSVASVLDCEESHWDKIFEINVKASYLLAKEALPLLRQRPYGRIIFVASIAAFQPFDVLGAYSVSKTTLLGLTKAAAAQLALENITVNALAPGIIKTRFSGALHENESSRDEALSRIPMNRLGLPDDISGAAAFLASEDSSYMTGETLIISGGMPSRL</sequence>
<dbReference type="NCBIfam" id="NF005559">
    <property type="entry name" value="PRK07231.1"/>
    <property type="match status" value="1"/>
</dbReference>
<gene>
    <name evidence="2" type="ORF">Zmor_008173</name>
</gene>
<dbReference type="Proteomes" id="UP001168821">
    <property type="component" value="Unassembled WGS sequence"/>
</dbReference>
<comment type="similarity">
    <text evidence="1">Belongs to the short-chain dehydrogenases/reductases (SDR) family.</text>
</comment>
<keyword evidence="3" id="KW-1185">Reference proteome</keyword>
<dbReference type="PANTHER" id="PTHR43943:SF2">
    <property type="entry name" value="DEHYDROGENASE_REDUCTASE 4"/>
    <property type="match status" value="1"/>
</dbReference>
<dbReference type="PANTHER" id="PTHR43943">
    <property type="entry name" value="DEHYDROGENASE/REDUCTASE (SDR FAMILY) MEMBER 4"/>
    <property type="match status" value="1"/>
</dbReference>
<reference evidence="2" key="1">
    <citation type="journal article" date="2023" name="G3 (Bethesda)">
        <title>Whole genome assemblies of Zophobas morio and Tenebrio molitor.</title>
        <authorList>
            <person name="Kaur S."/>
            <person name="Stinson S.A."/>
            <person name="diCenzo G.C."/>
        </authorList>
    </citation>
    <scope>NUCLEOTIDE SEQUENCE</scope>
    <source>
        <strain evidence="2">QUZm001</strain>
    </source>
</reference>
<proteinExistence type="inferred from homology"/>
<comment type="caution">
    <text evidence="2">The sequence shown here is derived from an EMBL/GenBank/DDBJ whole genome shotgun (WGS) entry which is preliminary data.</text>
</comment>
<evidence type="ECO:0000256" key="1">
    <source>
        <dbReference type="ARBA" id="ARBA00006484"/>
    </source>
</evidence>
<name>A0AA38IVT6_9CUCU</name>
<evidence type="ECO:0000313" key="2">
    <source>
        <dbReference type="EMBL" id="KAJ3663960.1"/>
    </source>
</evidence>
<dbReference type="PRINTS" id="PR00080">
    <property type="entry name" value="SDRFAMILY"/>
</dbReference>
<dbReference type="Gene3D" id="3.40.50.720">
    <property type="entry name" value="NAD(P)-binding Rossmann-like Domain"/>
    <property type="match status" value="1"/>
</dbReference>
<dbReference type="GO" id="GO:0004090">
    <property type="term" value="F:carbonyl reductase (NADPH) activity"/>
    <property type="evidence" value="ECO:0007669"/>
    <property type="project" value="TreeGrafter"/>
</dbReference>
<evidence type="ECO:0008006" key="4">
    <source>
        <dbReference type="Google" id="ProtNLM"/>
    </source>
</evidence>
<dbReference type="SUPFAM" id="SSF51735">
    <property type="entry name" value="NAD(P)-binding Rossmann-fold domains"/>
    <property type="match status" value="1"/>
</dbReference>
<dbReference type="AlphaFoldDB" id="A0AA38IVT6"/>
<dbReference type="InterPro" id="IPR036291">
    <property type="entry name" value="NAD(P)-bd_dom_sf"/>
</dbReference>
<dbReference type="EMBL" id="JALNTZ010000002">
    <property type="protein sequence ID" value="KAJ3663960.1"/>
    <property type="molecule type" value="Genomic_DNA"/>
</dbReference>